<keyword evidence="1" id="KW-1277">Toxin-antitoxin system</keyword>
<proteinExistence type="predicted"/>
<dbReference type="InterPro" id="IPR007712">
    <property type="entry name" value="RelE/ParE_toxin"/>
</dbReference>
<dbReference type="NCBIfam" id="TIGR02385">
    <property type="entry name" value="RelE_StbE"/>
    <property type="match status" value="1"/>
</dbReference>
<dbReference type="Pfam" id="PF05016">
    <property type="entry name" value="ParE_toxin"/>
    <property type="match status" value="1"/>
</dbReference>
<evidence type="ECO:0000313" key="2">
    <source>
        <dbReference type="EMBL" id="ETA67337.1"/>
    </source>
</evidence>
<comment type="caution">
    <text evidence="2">The sequence shown here is derived from an EMBL/GenBank/DDBJ whole genome shotgun (WGS) entry which is preliminary data.</text>
</comment>
<organism evidence="2 3">
    <name type="scientific">Methanolobus tindarius DSM 2278</name>
    <dbReference type="NCBI Taxonomy" id="1090322"/>
    <lineage>
        <taxon>Archaea</taxon>
        <taxon>Methanobacteriati</taxon>
        <taxon>Methanobacteriota</taxon>
        <taxon>Stenosarchaea group</taxon>
        <taxon>Methanomicrobia</taxon>
        <taxon>Methanosarcinales</taxon>
        <taxon>Methanosarcinaceae</taxon>
        <taxon>Methanolobus</taxon>
    </lineage>
</organism>
<evidence type="ECO:0000256" key="1">
    <source>
        <dbReference type="ARBA" id="ARBA00022649"/>
    </source>
</evidence>
<accession>W9DUH8</accession>
<dbReference type="SUPFAM" id="SSF143011">
    <property type="entry name" value="RelE-like"/>
    <property type="match status" value="1"/>
</dbReference>
<dbReference type="Proteomes" id="UP000019483">
    <property type="component" value="Unassembled WGS sequence"/>
</dbReference>
<dbReference type="RefSeq" id="WP_023844473.1">
    <property type="nucleotide sequence ID" value="NZ_AZAJ01000001.1"/>
</dbReference>
<protein>
    <submittedName>
        <fullName evidence="2">Addiction module toxin, RelE/StbE family</fullName>
    </submittedName>
</protein>
<gene>
    <name evidence="2" type="ORF">MettiDRAFT_0757</name>
</gene>
<sequence length="87" mass="10139">MTYQVITTSDFEKSTKSLFKKDPVLYNRFKKAALSIRENPECGKPLRNVLKGYRRVHVGSFVLIYEVDNTSEIITLLSFIHHDKAYK</sequence>
<dbReference type="OrthoDB" id="131336at2157"/>
<dbReference type="Gene3D" id="3.30.2310.20">
    <property type="entry name" value="RelE-like"/>
    <property type="match status" value="1"/>
</dbReference>
<name>W9DUH8_METTI</name>
<keyword evidence="3" id="KW-1185">Reference proteome</keyword>
<dbReference type="STRING" id="1090322.MettiDRAFT_0757"/>
<reference evidence="2 3" key="1">
    <citation type="submission" date="2013-08" db="EMBL/GenBank/DDBJ databases">
        <authorList>
            <consortium name="DOE Joint Genome Institute"/>
            <person name="Eisen J."/>
            <person name="Huntemann M."/>
            <person name="Han J."/>
            <person name="Chen A."/>
            <person name="Kyrpides N."/>
            <person name="Mavromatis K."/>
            <person name="Markowitz V."/>
            <person name="Palaniappan K."/>
            <person name="Ivanova N."/>
            <person name="Schaumberg A."/>
            <person name="Pati A."/>
            <person name="Liolios K."/>
            <person name="Nordberg H.P."/>
            <person name="Cantor M.N."/>
            <person name="Hua S.X."/>
            <person name="Woyke T."/>
        </authorList>
    </citation>
    <scope>NUCLEOTIDE SEQUENCE [LARGE SCALE GENOMIC DNA]</scope>
    <source>
        <strain evidence="2 3">DSM 2278</strain>
    </source>
</reference>
<dbReference type="EMBL" id="AZAJ01000001">
    <property type="protein sequence ID" value="ETA67337.1"/>
    <property type="molecule type" value="Genomic_DNA"/>
</dbReference>
<dbReference type="InterPro" id="IPR035093">
    <property type="entry name" value="RelE/ParE_toxin_dom_sf"/>
</dbReference>
<evidence type="ECO:0000313" key="3">
    <source>
        <dbReference type="Proteomes" id="UP000019483"/>
    </source>
</evidence>
<dbReference type="AlphaFoldDB" id="W9DUH8"/>